<dbReference type="InterPro" id="IPR029058">
    <property type="entry name" value="AB_hydrolase_fold"/>
</dbReference>
<dbReference type="EMBL" id="JADGKB010000255">
    <property type="protein sequence ID" value="KAJ3250476.1"/>
    <property type="molecule type" value="Genomic_DNA"/>
</dbReference>
<dbReference type="SUPFAM" id="SSF53474">
    <property type="entry name" value="alpha/beta-Hydrolases"/>
    <property type="match status" value="1"/>
</dbReference>
<accession>A0AAD5Y019</accession>
<name>A0AAD5Y019_9FUNG</name>
<evidence type="ECO:0000313" key="2">
    <source>
        <dbReference type="Proteomes" id="UP001210925"/>
    </source>
</evidence>
<proteinExistence type="predicted"/>
<keyword evidence="2" id="KW-1185">Reference proteome</keyword>
<gene>
    <name evidence="1" type="ORF">HK103_003479</name>
</gene>
<dbReference type="Gene3D" id="3.40.50.1820">
    <property type="entry name" value="alpha/beta hydrolase"/>
    <property type="match status" value="1"/>
</dbReference>
<sequence>MKHFDSNKITEKYIISPDGRTVAYDDNGDRASNRIVVFYSGTLSVGVADLSSKYLTERGIHYIAPTMPGYGETSEPLSGVSFLRTVASDLTAILQDLHPNTKDLELYICGGSFGTIIAQMIYGAEADIFPAADQIKGMLLLAAFPPAKCSRDPVKANFNWMKYMTWGNWIMVGPPSRIWPLGALTTSAFSSLIASKVRTKSDSEMFIKQAIFDIMDIQEKERYNTWRENQGLSENYLVESMASMNRRSVAKSLWALKNGGDIIHGNWYENGAMLEDKLNVFQKRYVLVVAGESDTATPMKWNEYTAKFYPNSKLKRLPGSHIASLFHMEQIWKDFMEFDSFHDELEK</sequence>
<protein>
    <submittedName>
        <fullName evidence="1">Uncharacterized protein</fullName>
    </submittedName>
</protein>
<comment type="caution">
    <text evidence="1">The sequence shown here is derived from an EMBL/GenBank/DDBJ whole genome shotgun (WGS) entry which is preliminary data.</text>
</comment>
<reference evidence="1" key="1">
    <citation type="submission" date="2020-05" db="EMBL/GenBank/DDBJ databases">
        <title>Phylogenomic resolution of chytrid fungi.</title>
        <authorList>
            <person name="Stajich J.E."/>
            <person name="Amses K."/>
            <person name="Simmons R."/>
            <person name="Seto K."/>
            <person name="Myers J."/>
            <person name="Bonds A."/>
            <person name="Quandt C.A."/>
            <person name="Barry K."/>
            <person name="Liu P."/>
            <person name="Grigoriev I."/>
            <person name="Longcore J.E."/>
            <person name="James T.Y."/>
        </authorList>
    </citation>
    <scope>NUCLEOTIDE SEQUENCE</scope>
    <source>
        <strain evidence="1">PLAUS21</strain>
    </source>
</reference>
<organism evidence="1 2">
    <name type="scientific">Boothiomyces macroporosus</name>
    <dbReference type="NCBI Taxonomy" id="261099"/>
    <lineage>
        <taxon>Eukaryota</taxon>
        <taxon>Fungi</taxon>
        <taxon>Fungi incertae sedis</taxon>
        <taxon>Chytridiomycota</taxon>
        <taxon>Chytridiomycota incertae sedis</taxon>
        <taxon>Chytridiomycetes</taxon>
        <taxon>Rhizophydiales</taxon>
        <taxon>Terramycetaceae</taxon>
        <taxon>Boothiomyces</taxon>
    </lineage>
</organism>
<dbReference type="AlphaFoldDB" id="A0AAD5Y019"/>
<evidence type="ECO:0000313" key="1">
    <source>
        <dbReference type="EMBL" id="KAJ3250476.1"/>
    </source>
</evidence>
<dbReference type="Proteomes" id="UP001210925">
    <property type="component" value="Unassembled WGS sequence"/>
</dbReference>